<name>A0AAE0U7G8_9PEZI</name>
<comment type="caution">
    <text evidence="1">The sequence shown here is derived from an EMBL/GenBank/DDBJ whole genome shotgun (WGS) entry which is preliminary data.</text>
</comment>
<dbReference type="AlphaFoldDB" id="A0AAE0U7G8"/>
<proteinExistence type="predicted"/>
<keyword evidence="2" id="KW-1185">Reference proteome</keyword>
<dbReference type="Proteomes" id="UP001285441">
    <property type="component" value="Unassembled WGS sequence"/>
</dbReference>
<organism evidence="1 2">
    <name type="scientific">Podospora didyma</name>
    <dbReference type="NCBI Taxonomy" id="330526"/>
    <lineage>
        <taxon>Eukaryota</taxon>
        <taxon>Fungi</taxon>
        <taxon>Dikarya</taxon>
        <taxon>Ascomycota</taxon>
        <taxon>Pezizomycotina</taxon>
        <taxon>Sordariomycetes</taxon>
        <taxon>Sordariomycetidae</taxon>
        <taxon>Sordariales</taxon>
        <taxon>Podosporaceae</taxon>
        <taxon>Podospora</taxon>
    </lineage>
</organism>
<protein>
    <submittedName>
        <fullName evidence="1">Uncharacterized protein</fullName>
    </submittedName>
</protein>
<evidence type="ECO:0000313" key="1">
    <source>
        <dbReference type="EMBL" id="KAK3393400.1"/>
    </source>
</evidence>
<accession>A0AAE0U7G8</accession>
<reference evidence="1" key="2">
    <citation type="submission" date="2023-06" db="EMBL/GenBank/DDBJ databases">
        <authorList>
            <consortium name="Lawrence Berkeley National Laboratory"/>
            <person name="Haridas S."/>
            <person name="Hensen N."/>
            <person name="Bonometti L."/>
            <person name="Westerberg I."/>
            <person name="Brannstrom I.O."/>
            <person name="Guillou S."/>
            <person name="Cros-Aarteil S."/>
            <person name="Calhoun S."/>
            <person name="Kuo A."/>
            <person name="Mondo S."/>
            <person name="Pangilinan J."/>
            <person name="Riley R."/>
            <person name="LaButti K."/>
            <person name="Andreopoulos B."/>
            <person name="Lipzen A."/>
            <person name="Chen C."/>
            <person name="Yanf M."/>
            <person name="Daum C."/>
            <person name="Ng V."/>
            <person name="Clum A."/>
            <person name="Steindorff A."/>
            <person name="Ohm R."/>
            <person name="Martin F."/>
            <person name="Silar P."/>
            <person name="Natvig D."/>
            <person name="Lalanne C."/>
            <person name="Gautier V."/>
            <person name="Ament-velasquez S.L."/>
            <person name="Kruys A."/>
            <person name="Hutchinson M.I."/>
            <person name="Powell A.J."/>
            <person name="Barry K."/>
            <person name="Miller A.N."/>
            <person name="Grigoriev I.V."/>
            <person name="Debuchy R."/>
            <person name="Gladieux P."/>
            <person name="Thoren M.H."/>
            <person name="Johannesson H."/>
        </authorList>
    </citation>
    <scope>NUCLEOTIDE SEQUENCE</scope>
    <source>
        <strain evidence="1">CBS 232.78</strain>
    </source>
</reference>
<reference evidence="1" key="1">
    <citation type="journal article" date="2023" name="Mol. Phylogenet. Evol.">
        <title>Genome-scale phylogeny and comparative genomics of the fungal order Sordariales.</title>
        <authorList>
            <person name="Hensen N."/>
            <person name="Bonometti L."/>
            <person name="Westerberg I."/>
            <person name="Brannstrom I.O."/>
            <person name="Guillou S."/>
            <person name="Cros-Aarteil S."/>
            <person name="Calhoun S."/>
            <person name="Haridas S."/>
            <person name="Kuo A."/>
            <person name="Mondo S."/>
            <person name="Pangilinan J."/>
            <person name="Riley R."/>
            <person name="LaButti K."/>
            <person name="Andreopoulos B."/>
            <person name="Lipzen A."/>
            <person name="Chen C."/>
            <person name="Yan M."/>
            <person name="Daum C."/>
            <person name="Ng V."/>
            <person name="Clum A."/>
            <person name="Steindorff A."/>
            <person name="Ohm R.A."/>
            <person name="Martin F."/>
            <person name="Silar P."/>
            <person name="Natvig D.O."/>
            <person name="Lalanne C."/>
            <person name="Gautier V."/>
            <person name="Ament-Velasquez S.L."/>
            <person name="Kruys A."/>
            <person name="Hutchinson M.I."/>
            <person name="Powell A.J."/>
            <person name="Barry K."/>
            <person name="Miller A.N."/>
            <person name="Grigoriev I.V."/>
            <person name="Debuchy R."/>
            <person name="Gladieux P."/>
            <person name="Hiltunen Thoren M."/>
            <person name="Johannesson H."/>
        </authorList>
    </citation>
    <scope>NUCLEOTIDE SEQUENCE</scope>
    <source>
        <strain evidence="1">CBS 232.78</strain>
    </source>
</reference>
<dbReference type="EMBL" id="JAULSW010000001">
    <property type="protein sequence ID" value="KAK3393400.1"/>
    <property type="molecule type" value="Genomic_DNA"/>
</dbReference>
<sequence length="275" mass="30718">MKAVSDPRQLRYCFMFYPSRAHDPTMKKIAEEEKECDPYQTLRDLWSEIPWPEQDNSCRGGAKGRSQGTQPQGLAILDEKLVPETEMLHRIRRDEETLDFSPFPRLPEAMVLTLLETQAAGEATQQAITQVDISGNQSVGLELVSRLLEQYPKTTVLSLLHTSPEKIPLVLLFRALCEQDVRAVELHHCDLFSAAFTSELTQSSLGSLPNYHAPPRDRQPGRPSLYYFARSLTKGLAIVSRAEICNGACSFPTTIIPTAATHPSSTPTFPYTTPS</sequence>
<gene>
    <name evidence="1" type="ORF">B0H63DRAFT_443647</name>
</gene>
<evidence type="ECO:0000313" key="2">
    <source>
        <dbReference type="Proteomes" id="UP001285441"/>
    </source>
</evidence>